<dbReference type="Proteomes" id="UP001597463">
    <property type="component" value="Unassembled WGS sequence"/>
</dbReference>
<dbReference type="Pfam" id="PF00581">
    <property type="entry name" value="Rhodanese"/>
    <property type="match status" value="1"/>
</dbReference>
<dbReference type="InterPro" id="IPR036873">
    <property type="entry name" value="Rhodanese-like_dom_sf"/>
</dbReference>
<organism evidence="2 3">
    <name type="scientific">Comamonas terrae</name>
    <dbReference type="NCBI Taxonomy" id="673548"/>
    <lineage>
        <taxon>Bacteria</taxon>
        <taxon>Pseudomonadati</taxon>
        <taxon>Pseudomonadota</taxon>
        <taxon>Betaproteobacteria</taxon>
        <taxon>Burkholderiales</taxon>
        <taxon>Comamonadaceae</taxon>
        <taxon>Comamonas</taxon>
    </lineage>
</organism>
<dbReference type="SUPFAM" id="SSF52821">
    <property type="entry name" value="Rhodanese/Cell cycle control phosphatase"/>
    <property type="match status" value="1"/>
</dbReference>
<dbReference type="EMBL" id="JBHUMV010000004">
    <property type="protein sequence ID" value="MFD2754441.1"/>
    <property type="molecule type" value="Genomic_DNA"/>
</dbReference>
<dbReference type="PROSITE" id="PS50206">
    <property type="entry name" value="RHODANESE_3"/>
    <property type="match status" value="1"/>
</dbReference>
<dbReference type="RefSeq" id="WP_066477771.1">
    <property type="nucleotide sequence ID" value="NZ_BCNT01000007.1"/>
</dbReference>
<dbReference type="PANTHER" id="PTHR43031">
    <property type="entry name" value="FAD-DEPENDENT OXIDOREDUCTASE"/>
    <property type="match status" value="1"/>
</dbReference>
<gene>
    <name evidence="2" type="ORF">ACFSW6_10110</name>
</gene>
<comment type="caution">
    <text evidence="2">The sequence shown here is derived from an EMBL/GenBank/DDBJ whole genome shotgun (WGS) entry which is preliminary data.</text>
</comment>
<proteinExistence type="predicted"/>
<reference evidence="3" key="1">
    <citation type="journal article" date="2019" name="Int. J. Syst. Evol. Microbiol.">
        <title>The Global Catalogue of Microorganisms (GCM) 10K type strain sequencing project: providing services to taxonomists for standard genome sequencing and annotation.</title>
        <authorList>
            <consortium name="The Broad Institute Genomics Platform"/>
            <consortium name="The Broad Institute Genome Sequencing Center for Infectious Disease"/>
            <person name="Wu L."/>
            <person name="Ma J."/>
        </authorList>
    </citation>
    <scope>NUCLEOTIDE SEQUENCE [LARGE SCALE GENOMIC DNA]</scope>
    <source>
        <strain evidence="3">TISTR 1906</strain>
    </source>
</reference>
<dbReference type="InterPro" id="IPR001763">
    <property type="entry name" value="Rhodanese-like_dom"/>
</dbReference>
<keyword evidence="3" id="KW-1185">Reference proteome</keyword>
<dbReference type="PANTHER" id="PTHR43031:SF18">
    <property type="entry name" value="RHODANESE-RELATED SULFURTRANSFERASES"/>
    <property type="match status" value="1"/>
</dbReference>
<feature type="domain" description="Rhodanese" evidence="1">
    <location>
        <begin position="44"/>
        <end position="134"/>
    </location>
</feature>
<protein>
    <submittedName>
        <fullName evidence="2">Rhodanese-like domain-containing protein</fullName>
    </submittedName>
</protein>
<dbReference type="Gene3D" id="3.40.250.10">
    <property type="entry name" value="Rhodanese-like domain"/>
    <property type="match status" value="1"/>
</dbReference>
<evidence type="ECO:0000313" key="2">
    <source>
        <dbReference type="EMBL" id="MFD2754441.1"/>
    </source>
</evidence>
<evidence type="ECO:0000259" key="1">
    <source>
        <dbReference type="PROSITE" id="PS50206"/>
    </source>
</evidence>
<dbReference type="InterPro" id="IPR050229">
    <property type="entry name" value="GlpE_sulfurtransferase"/>
</dbReference>
<dbReference type="SMART" id="SM00450">
    <property type="entry name" value="RHOD"/>
    <property type="match status" value="1"/>
</dbReference>
<accession>A0ABW5ULL9</accession>
<dbReference type="CDD" id="cd00158">
    <property type="entry name" value="RHOD"/>
    <property type="match status" value="1"/>
</dbReference>
<evidence type="ECO:0000313" key="3">
    <source>
        <dbReference type="Proteomes" id="UP001597463"/>
    </source>
</evidence>
<name>A0ABW5ULL9_9BURK</name>
<sequence>MKFIIDNWYLILIAAASGVMLVLPVVRGAAGGSLSAAAAVHLINREKAVVLDVCEPEEFAAGHVNGAKNLPLGQFEEKLPSMVKNKQLPVVLVCAKGARAARAEGIARKLGYEKAQALAGGMKAWRDAGLPVEKA</sequence>